<feature type="compositionally biased region" description="Low complexity" evidence="6">
    <location>
        <begin position="32"/>
        <end position="49"/>
    </location>
</feature>
<evidence type="ECO:0000259" key="7">
    <source>
        <dbReference type="PROSITE" id="PS50048"/>
    </source>
</evidence>
<keyword evidence="1" id="KW-0805">Transcription regulation</keyword>
<dbReference type="CDD" id="cd12148">
    <property type="entry name" value="fungal_TF_MHR"/>
    <property type="match status" value="1"/>
</dbReference>
<dbReference type="PANTHER" id="PTHR47256">
    <property type="entry name" value="ZN(II)2CYS6 TRANSCRIPTION FACTOR (EUROFUNG)-RELATED"/>
    <property type="match status" value="1"/>
</dbReference>
<feature type="region of interest" description="Disordered" evidence="6">
    <location>
        <begin position="1"/>
        <end position="63"/>
    </location>
</feature>
<dbReference type="InterPro" id="IPR001138">
    <property type="entry name" value="Zn2Cys6_DnaBD"/>
</dbReference>
<name>A0A1L9PM05_ASPVE</name>
<dbReference type="Pfam" id="PF00172">
    <property type="entry name" value="Zn_clus"/>
    <property type="match status" value="1"/>
</dbReference>
<dbReference type="RefSeq" id="XP_040668264.1">
    <property type="nucleotide sequence ID" value="XM_040809136.1"/>
</dbReference>
<dbReference type="GO" id="GO:0000981">
    <property type="term" value="F:DNA-binding transcription factor activity, RNA polymerase II-specific"/>
    <property type="evidence" value="ECO:0007669"/>
    <property type="project" value="InterPro"/>
</dbReference>
<evidence type="ECO:0000313" key="8">
    <source>
        <dbReference type="EMBL" id="OJJ02502.1"/>
    </source>
</evidence>
<protein>
    <recommendedName>
        <fullName evidence="7">Zn(2)-C6 fungal-type domain-containing protein</fullName>
    </recommendedName>
</protein>
<dbReference type="GO" id="GO:0003677">
    <property type="term" value="F:DNA binding"/>
    <property type="evidence" value="ECO:0007669"/>
    <property type="project" value="UniProtKB-KW"/>
</dbReference>
<evidence type="ECO:0000256" key="1">
    <source>
        <dbReference type="ARBA" id="ARBA00023015"/>
    </source>
</evidence>
<dbReference type="EMBL" id="KV878129">
    <property type="protein sequence ID" value="OJJ02502.1"/>
    <property type="molecule type" value="Genomic_DNA"/>
</dbReference>
<dbReference type="OrthoDB" id="4161332at2759"/>
<keyword evidence="2" id="KW-0238">DNA-binding</keyword>
<proteinExistence type="predicted"/>
<dbReference type="InterPro" id="IPR036864">
    <property type="entry name" value="Zn2-C6_fun-type_DNA-bd_sf"/>
</dbReference>
<dbReference type="InterPro" id="IPR053187">
    <property type="entry name" value="Notoamide_regulator"/>
</dbReference>
<sequence>MESERTSAGQDATDQTPQQLATPLESSPEVPLPILTPAATPAAAAQGQAQGQGQGLPGTAPGARVAIPRLTSATPAPVRVTRACVQCHRKKTKCDGRKPRCEVCMRSGAVCTYSKSKRESQQLEVRSLEQRVRAYESVLQEIVEKSSTSSPGAVDSRRVIQDAIQNQFDASPEFFSTLLSAGSLFEQEVPIPRPGLSLGRMHLASQSNERREELTLLQQPPVKTTSIEHWTTLVDNDVASHLLSLYFTWENPTWQLIDQTLFVHDLEHRKTRFCSSLLVHTLLFFGCSFSYNLDRITDRREEKVLGERLYSVIQRLWLQERDSVDLPTAQSSILIGLLCCTFGLDKIGTNYIMNGGEISTRLGIHEENCPYFFWDIDDNQTALLNCQRLVAWAVFDIQALACQVYRKKPAWDKPPAMSFSQEEAAILDEGVEWSPYPFETPASQPFFYTASWVRGGLVAIVHEIARFALQFPGPVLSDEYWEYGNSLYQKLLDWNAKLPWSVLPRHNTTPHVICLHLYYQATIVSLCEIFIVNADPKSQPQSPFNPTLIKSLALDTLATLLLLFKHHHGYKSIPIVFLHYFCVGGMHAVSKLHRSHPKWGLVLECAVVGLWHMSLGWGRLCKAFLRMIDLVLKARNPDPELVSDKVKAICGMMDGGLWSGVDTEMLAADYMVYHVPGGLGEKEGMGKGVRATALQELLVAMEELDVGEKDAEK</sequence>
<dbReference type="PROSITE" id="PS50048">
    <property type="entry name" value="ZN2_CY6_FUNGAL_2"/>
    <property type="match status" value="1"/>
</dbReference>
<dbReference type="CDD" id="cd00067">
    <property type="entry name" value="GAL4"/>
    <property type="match status" value="1"/>
</dbReference>
<dbReference type="Proteomes" id="UP000184073">
    <property type="component" value="Unassembled WGS sequence"/>
</dbReference>
<feature type="domain" description="Zn(2)-C6 fungal-type" evidence="7">
    <location>
        <begin position="83"/>
        <end position="113"/>
    </location>
</feature>
<evidence type="ECO:0000313" key="9">
    <source>
        <dbReference type="Proteomes" id="UP000184073"/>
    </source>
</evidence>
<evidence type="ECO:0000256" key="6">
    <source>
        <dbReference type="SAM" id="MobiDB-lite"/>
    </source>
</evidence>
<organism evidence="8 9">
    <name type="scientific">Aspergillus versicolor CBS 583.65</name>
    <dbReference type="NCBI Taxonomy" id="1036611"/>
    <lineage>
        <taxon>Eukaryota</taxon>
        <taxon>Fungi</taxon>
        <taxon>Dikarya</taxon>
        <taxon>Ascomycota</taxon>
        <taxon>Pezizomycotina</taxon>
        <taxon>Eurotiomycetes</taxon>
        <taxon>Eurotiomycetidae</taxon>
        <taxon>Eurotiales</taxon>
        <taxon>Aspergillaceae</taxon>
        <taxon>Aspergillus</taxon>
        <taxon>Aspergillus subgen. Nidulantes</taxon>
    </lineage>
</organism>
<dbReference type="STRING" id="1036611.A0A1L9PM05"/>
<evidence type="ECO:0000256" key="3">
    <source>
        <dbReference type="ARBA" id="ARBA00023163"/>
    </source>
</evidence>
<gene>
    <name evidence="8" type="ORF">ASPVEDRAFT_193299</name>
</gene>
<dbReference type="GeneID" id="63724647"/>
<keyword evidence="9" id="KW-1185">Reference proteome</keyword>
<dbReference type="AlphaFoldDB" id="A0A1L9PM05"/>
<dbReference type="PROSITE" id="PS00463">
    <property type="entry name" value="ZN2_CY6_FUNGAL_1"/>
    <property type="match status" value="1"/>
</dbReference>
<feature type="compositionally biased region" description="Polar residues" evidence="6">
    <location>
        <begin position="1"/>
        <end position="25"/>
    </location>
</feature>
<dbReference type="SUPFAM" id="SSF57701">
    <property type="entry name" value="Zn2/Cys6 DNA-binding domain"/>
    <property type="match status" value="1"/>
</dbReference>
<keyword evidence="3" id="KW-0804">Transcription</keyword>
<dbReference type="GO" id="GO:0008270">
    <property type="term" value="F:zinc ion binding"/>
    <property type="evidence" value="ECO:0007669"/>
    <property type="project" value="InterPro"/>
</dbReference>
<keyword evidence="4" id="KW-0539">Nucleus</keyword>
<dbReference type="PANTHER" id="PTHR47256:SF3">
    <property type="entry name" value="ZN(II)2CYS6 TRANSCRIPTION FACTOR (EUROFUNG)"/>
    <property type="match status" value="1"/>
</dbReference>
<evidence type="ECO:0000256" key="5">
    <source>
        <dbReference type="SAM" id="Coils"/>
    </source>
</evidence>
<dbReference type="VEuPathDB" id="FungiDB:ASPVEDRAFT_193299"/>
<evidence type="ECO:0000256" key="4">
    <source>
        <dbReference type="ARBA" id="ARBA00023242"/>
    </source>
</evidence>
<reference evidence="9" key="1">
    <citation type="journal article" date="2017" name="Genome Biol.">
        <title>Comparative genomics reveals high biological diversity and specific adaptations in the industrially and medically important fungal genus Aspergillus.</title>
        <authorList>
            <person name="de Vries R.P."/>
            <person name="Riley R."/>
            <person name="Wiebenga A."/>
            <person name="Aguilar-Osorio G."/>
            <person name="Amillis S."/>
            <person name="Uchima C.A."/>
            <person name="Anderluh G."/>
            <person name="Asadollahi M."/>
            <person name="Askin M."/>
            <person name="Barry K."/>
            <person name="Battaglia E."/>
            <person name="Bayram O."/>
            <person name="Benocci T."/>
            <person name="Braus-Stromeyer S.A."/>
            <person name="Caldana C."/>
            <person name="Canovas D."/>
            <person name="Cerqueira G.C."/>
            <person name="Chen F."/>
            <person name="Chen W."/>
            <person name="Choi C."/>
            <person name="Clum A."/>
            <person name="Dos Santos R.A."/>
            <person name="Damasio A.R."/>
            <person name="Diallinas G."/>
            <person name="Emri T."/>
            <person name="Fekete E."/>
            <person name="Flipphi M."/>
            <person name="Freyberg S."/>
            <person name="Gallo A."/>
            <person name="Gournas C."/>
            <person name="Habgood R."/>
            <person name="Hainaut M."/>
            <person name="Harispe M.L."/>
            <person name="Henrissat B."/>
            <person name="Hilden K.S."/>
            <person name="Hope R."/>
            <person name="Hossain A."/>
            <person name="Karabika E."/>
            <person name="Karaffa L."/>
            <person name="Karanyi Z."/>
            <person name="Krasevec N."/>
            <person name="Kuo A."/>
            <person name="Kusch H."/>
            <person name="LaButti K."/>
            <person name="Lagendijk E.L."/>
            <person name="Lapidus A."/>
            <person name="Levasseur A."/>
            <person name="Lindquist E."/>
            <person name="Lipzen A."/>
            <person name="Logrieco A.F."/>
            <person name="MacCabe A."/>
            <person name="Maekelae M.R."/>
            <person name="Malavazi I."/>
            <person name="Melin P."/>
            <person name="Meyer V."/>
            <person name="Mielnichuk N."/>
            <person name="Miskei M."/>
            <person name="Molnar A.P."/>
            <person name="Mule G."/>
            <person name="Ngan C.Y."/>
            <person name="Orejas M."/>
            <person name="Orosz E."/>
            <person name="Ouedraogo J.P."/>
            <person name="Overkamp K.M."/>
            <person name="Park H.-S."/>
            <person name="Perrone G."/>
            <person name="Piumi F."/>
            <person name="Punt P.J."/>
            <person name="Ram A.F."/>
            <person name="Ramon A."/>
            <person name="Rauscher S."/>
            <person name="Record E."/>
            <person name="Riano-Pachon D.M."/>
            <person name="Robert V."/>
            <person name="Roehrig J."/>
            <person name="Ruller R."/>
            <person name="Salamov A."/>
            <person name="Salih N.S."/>
            <person name="Samson R.A."/>
            <person name="Sandor E."/>
            <person name="Sanguinetti M."/>
            <person name="Schuetze T."/>
            <person name="Sepcic K."/>
            <person name="Shelest E."/>
            <person name="Sherlock G."/>
            <person name="Sophianopoulou V."/>
            <person name="Squina F.M."/>
            <person name="Sun H."/>
            <person name="Susca A."/>
            <person name="Todd R.B."/>
            <person name="Tsang A."/>
            <person name="Unkles S.E."/>
            <person name="van de Wiele N."/>
            <person name="van Rossen-Uffink D."/>
            <person name="Oliveira J.V."/>
            <person name="Vesth T.C."/>
            <person name="Visser J."/>
            <person name="Yu J.-H."/>
            <person name="Zhou M."/>
            <person name="Andersen M.R."/>
            <person name="Archer D.B."/>
            <person name="Baker S.E."/>
            <person name="Benoit I."/>
            <person name="Brakhage A.A."/>
            <person name="Braus G.H."/>
            <person name="Fischer R."/>
            <person name="Frisvad J.C."/>
            <person name="Goldman G.H."/>
            <person name="Houbraken J."/>
            <person name="Oakley B."/>
            <person name="Pocsi I."/>
            <person name="Scazzocchio C."/>
            <person name="Seiboth B."/>
            <person name="vanKuyk P.A."/>
            <person name="Wortman J."/>
            <person name="Dyer P.S."/>
            <person name="Grigoriev I.V."/>
        </authorList>
    </citation>
    <scope>NUCLEOTIDE SEQUENCE [LARGE SCALE GENOMIC DNA]</scope>
    <source>
        <strain evidence="9">CBS 583.65</strain>
    </source>
</reference>
<evidence type="ECO:0000256" key="2">
    <source>
        <dbReference type="ARBA" id="ARBA00023125"/>
    </source>
</evidence>
<feature type="coiled-coil region" evidence="5">
    <location>
        <begin position="118"/>
        <end position="145"/>
    </location>
</feature>
<dbReference type="Gene3D" id="4.10.240.10">
    <property type="entry name" value="Zn(2)-C6 fungal-type DNA-binding domain"/>
    <property type="match status" value="1"/>
</dbReference>
<dbReference type="SMART" id="SM00066">
    <property type="entry name" value="GAL4"/>
    <property type="match status" value="1"/>
</dbReference>
<accession>A0A1L9PM05</accession>
<keyword evidence="5" id="KW-0175">Coiled coil</keyword>